<dbReference type="Proteomes" id="UP000319578">
    <property type="component" value="Unassembled WGS sequence"/>
</dbReference>
<name>A0A0K9YK69_9BACL</name>
<dbReference type="EMBL" id="BJON01000022">
    <property type="protein sequence ID" value="GED71719.1"/>
    <property type="molecule type" value="Genomic_DNA"/>
</dbReference>
<keyword evidence="5" id="KW-1185">Reference proteome</keyword>
<keyword evidence="1" id="KW-1133">Transmembrane helix</keyword>
<protein>
    <submittedName>
        <fullName evidence="3">Uncharacterized protein</fullName>
    </submittedName>
</protein>
<evidence type="ECO:0000313" key="2">
    <source>
        <dbReference type="EMBL" id="GED71719.1"/>
    </source>
</evidence>
<proteinExistence type="predicted"/>
<evidence type="ECO:0000313" key="4">
    <source>
        <dbReference type="Proteomes" id="UP000036834"/>
    </source>
</evidence>
<sequence length="76" mass="8658">MSRRLIGFGFCFCAALLFMTYYLGASIFSARQYGFDPVIFSWIVEETFAWLLPVFAGIFLLTGIIYLIVAEIRGDK</sequence>
<keyword evidence="1" id="KW-0472">Membrane</keyword>
<dbReference type="OrthoDB" id="2645700at2"/>
<keyword evidence="1" id="KW-0812">Transmembrane</keyword>
<dbReference type="PATRIC" id="fig|54915.3.peg.4120"/>
<feature type="transmembrane region" description="Helical" evidence="1">
    <location>
        <begin position="7"/>
        <end position="28"/>
    </location>
</feature>
<dbReference type="STRING" id="54915.ADS79_24855"/>
<dbReference type="RefSeq" id="WP_049741151.1">
    <property type="nucleotide sequence ID" value="NZ_BJON01000022.1"/>
</dbReference>
<organism evidence="3 4">
    <name type="scientific">Brevibacillus reuszeri</name>
    <dbReference type="NCBI Taxonomy" id="54915"/>
    <lineage>
        <taxon>Bacteria</taxon>
        <taxon>Bacillati</taxon>
        <taxon>Bacillota</taxon>
        <taxon>Bacilli</taxon>
        <taxon>Bacillales</taxon>
        <taxon>Paenibacillaceae</taxon>
        <taxon>Brevibacillus</taxon>
    </lineage>
</organism>
<dbReference type="AlphaFoldDB" id="A0A0K9YK69"/>
<comment type="caution">
    <text evidence="3">The sequence shown here is derived from an EMBL/GenBank/DDBJ whole genome shotgun (WGS) entry which is preliminary data.</text>
</comment>
<dbReference type="Proteomes" id="UP000036834">
    <property type="component" value="Unassembled WGS sequence"/>
</dbReference>
<reference evidence="3" key="2">
    <citation type="submission" date="2015-07" db="EMBL/GenBank/DDBJ databases">
        <title>MeaNS - Measles Nucleotide Surveillance Program.</title>
        <authorList>
            <person name="Tran T."/>
            <person name="Druce J."/>
        </authorList>
    </citation>
    <scope>NUCLEOTIDE SEQUENCE</scope>
    <source>
        <strain evidence="3">DSM 9887</strain>
    </source>
</reference>
<accession>A0A0K9YK69</accession>
<evidence type="ECO:0000256" key="1">
    <source>
        <dbReference type="SAM" id="Phobius"/>
    </source>
</evidence>
<reference evidence="4" key="1">
    <citation type="submission" date="2015-07" db="EMBL/GenBank/DDBJ databases">
        <title>Genome sequencing project for genomic taxonomy and phylogenomics of Bacillus-like bacteria.</title>
        <authorList>
            <person name="Liu B."/>
            <person name="Wang J."/>
            <person name="Zhu Y."/>
            <person name="Liu G."/>
            <person name="Chen Q."/>
            <person name="Chen Z."/>
            <person name="Lan J."/>
            <person name="Che J."/>
            <person name="Ge C."/>
            <person name="Shi H."/>
            <person name="Pan Z."/>
            <person name="Liu X."/>
        </authorList>
    </citation>
    <scope>NUCLEOTIDE SEQUENCE [LARGE SCALE GENOMIC DNA]</scope>
    <source>
        <strain evidence="4">DSM 9887</strain>
    </source>
</reference>
<gene>
    <name evidence="3" type="ORF">ADS79_24855</name>
    <name evidence="2" type="ORF">BRE01_54210</name>
</gene>
<feature type="transmembrane region" description="Helical" evidence="1">
    <location>
        <begin position="48"/>
        <end position="69"/>
    </location>
</feature>
<reference evidence="2 5" key="3">
    <citation type="submission" date="2019-06" db="EMBL/GenBank/DDBJ databases">
        <title>Whole genome shotgun sequence of Brevibacillus reuszeri NBRC 15719.</title>
        <authorList>
            <person name="Hosoyama A."/>
            <person name="Uohara A."/>
            <person name="Ohji S."/>
            <person name="Ichikawa N."/>
        </authorList>
    </citation>
    <scope>NUCLEOTIDE SEQUENCE [LARGE SCALE GENOMIC DNA]</scope>
    <source>
        <strain evidence="2 5">NBRC 15719</strain>
    </source>
</reference>
<dbReference type="EMBL" id="LGIQ01000011">
    <property type="protein sequence ID" value="KNB69158.1"/>
    <property type="molecule type" value="Genomic_DNA"/>
</dbReference>
<evidence type="ECO:0000313" key="5">
    <source>
        <dbReference type="Proteomes" id="UP000319578"/>
    </source>
</evidence>
<evidence type="ECO:0000313" key="3">
    <source>
        <dbReference type="EMBL" id="KNB69158.1"/>
    </source>
</evidence>